<comment type="similarity">
    <text evidence="2">Belongs to the NAD(P)-dependent epimerase/dehydratase family. Dihydroflavonol-4-reductase subfamily.</text>
</comment>
<dbReference type="EMBL" id="LN736363">
    <property type="protein sequence ID" value="CEP61854.1"/>
    <property type="molecule type" value="Genomic_DNA"/>
</dbReference>
<proteinExistence type="inferred from homology"/>
<dbReference type="SUPFAM" id="SSF51735">
    <property type="entry name" value="NAD(P)-binding Rossmann-fold domains"/>
    <property type="match status" value="1"/>
</dbReference>
<dbReference type="InterPro" id="IPR001509">
    <property type="entry name" value="Epimerase_deHydtase"/>
</dbReference>
<evidence type="ECO:0000313" key="5">
    <source>
        <dbReference type="Proteomes" id="UP000054304"/>
    </source>
</evidence>
<dbReference type="OrthoDB" id="2735536at2759"/>
<name>A0A0C7MPP3_9SACH</name>
<dbReference type="PANTHER" id="PTHR10366:SF564">
    <property type="entry name" value="STEROL-4-ALPHA-CARBOXYLATE 3-DEHYDROGENASE, DECARBOXYLATING"/>
    <property type="match status" value="1"/>
</dbReference>
<dbReference type="GO" id="GO:0016616">
    <property type="term" value="F:oxidoreductase activity, acting on the CH-OH group of donors, NAD or NADP as acceptor"/>
    <property type="evidence" value="ECO:0007669"/>
    <property type="project" value="TreeGrafter"/>
</dbReference>
<evidence type="ECO:0000259" key="3">
    <source>
        <dbReference type="Pfam" id="PF01370"/>
    </source>
</evidence>
<dbReference type="GeneID" id="34685297"/>
<evidence type="ECO:0000256" key="2">
    <source>
        <dbReference type="ARBA" id="ARBA00023445"/>
    </source>
</evidence>
<protein>
    <submittedName>
        <fullName evidence="4">LALA0S04e02212g1_1</fullName>
    </submittedName>
</protein>
<dbReference type="Pfam" id="PF01370">
    <property type="entry name" value="Epimerase"/>
    <property type="match status" value="1"/>
</dbReference>
<keyword evidence="5" id="KW-1185">Reference proteome</keyword>
<dbReference type="HOGENOM" id="CLU_007383_9_2_1"/>
<evidence type="ECO:0000313" key="4">
    <source>
        <dbReference type="EMBL" id="CEP61854.1"/>
    </source>
</evidence>
<keyword evidence="1" id="KW-0560">Oxidoreductase</keyword>
<gene>
    <name evidence="4" type="ORF">LALA0_S04e02212g</name>
</gene>
<dbReference type="AlphaFoldDB" id="A0A0C7MPP3"/>
<reference evidence="4 5" key="1">
    <citation type="submission" date="2014-12" db="EMBL/GenBank/DDBJ databases">
        <authorList>
            <person name="Neuveglise Cecile"/>
        </authorList>
    </citation>
    <scope>NUCLEOTIDE SEQUENCE [LARGE SCALE GENOMIC DNA]</scope>
    <source>
        <strain evidence="4 5">CBS 12615</strain>
    </source>
</reference>
<dbReference type="PANTHER" id="PTHR10366">
    <property type="entry name" value="NAD DEPENDENT EPIMERASE/DEHYDRATASE"/>
    <property type="match status" value="1"/>
</dbReference>
<organism evidence="4 5">
    <name type="scientific">Lachancea lanzarotensis</name>
    <dbReference type="NCBI Taxonomy" id="1245769"/>
    <lineage>
        <taxon>Eukaryota</taxon>
        <taxon>Fungi</taxon>
        <taxon>Dikarya</taxon>
        <taxon>Ascomycota</taxon>
        <taxon>Saccharomycotina</taxon>
        <taxon>Saccharomycetes</taxon>
        <taxon>Saccharomycetales</taxon>
        <taxon>Saccharomycetaceae</taxon>
        <taxon>Lachancea</taxon>
    </lineage>
</organism>
<dbReference type="STRING" id="1245769.A0A0C7MPP3"/>
<feature type="domain" description="NAD-dependent epimerase/dehydratase" evidence="3">
    <location>
        <begin position="5"/>
        <end position="204"/>
    </location>
</feature>
<evidence type="ECO:0000256" key="1">
    <source>
        <dbReference type="ARBA" id="ARBA00023002"/>
    </source>
</evidence>
<accession>A0A0C7MPP3</accession>
<sequence length="357" mass="39653">MDEKVLVSGCNGYIALHVLDILLSEGYHVIGTVRSEGKGDKVKDSFAKLYPYAKLDIEVVTDIGQPGAFDAVFKKYPDLQHVLHMAANFSFGSDQSNEEMYLKPSIEGTKSILNTVVQSGPNVKTFVQTSSFASIMNVQDPTSLHTEATWNPITWEEAKDNELAAYCASKKLAEKLAWDFLKENASQVKFRYTAVCPPYVLGPQMFDWGLDGEKLNTSAELVNNAVKSTPSSTGPFDDPSGITTDVRDVALLHMLPLRDEKLGGQRLFPVNGASLKKPDYQNARFNPQRILDVVNANFPELKGKIAAGDIKDNQKLLEKTFHYNTDLTCKLTGVEFKTLETSIIDSVKQILEHRQKK</sequence>
<dbReference type="RefSeq" id="XP_022628086.1">
    <property type="nucleotide sequence ID" value="XM_022772641.1"/>
</dbReference>
<dbReference type="InterPro" id="IPR050425">
    <property type="entry name" value="NAD(P)_dehydrat-like"/>
</dbReference>
<dbReference type="Gene3D" id="3.40.50.720">
    <property type="entry name" value="NAD(P)-binding Rossmann-like Domain"/>
    <property type="match status" value="1"/>
</dbReference>
<dbReference type="InterPro" id="IPR036291">
    <property type="entry name" value="NAD(P)-bd_dom_sf"/>
</dbReference>
<dbReference type="Proteomes" id="UP000054304">
    <property type="component" value="Unassembled WGS sequence"/>
</dbReference>